<evidence type="ECO:0000313" key="2">
    <source>
        <dbReference type="Proteomes" id="UP001589608"/>
    </source>
</evidence>
<name>A0ABV5MPS8_9ACTN</name>
<organism evidence="1 2">
    <name type="scientific">Dactylosporangium vinaceum</name>
    <dbReference type="NCBI Taxonomy" id="53362"/>
    <lineage>
        <taxon>Bacteria</taxon>
        <taxon>Bacillati</taxon>
        <taxon>Actinomycetota</taxon>
        <taxon>Actinomycetes</taxon>
        <taxon>Micromonosporales</taxon>
        <taxon>Micromonosporaceae</taxon>
        <taxon>Dactylosporangium</taxon>
    </lineage>
</organism>
<dbReference type="EMBL" id="JBHMCA010000084">
    <property type="protein sequence ID" value="MFB9450836.1"/>
    <property type="molecule type" value="Genomic_DNA"/>
</dbReference>
<sequence length="127" mass="13375">MRGRWWAVISVAAVAVSAAALVGYEWSGRSAEEHLITGYLTGAAQGGPARPVTCPGSSLPNAAVKRVWAGSAPVSIDVRYREDWSTLDNSGRFYDVTVTGPSEPPTLLQVTTLGRIRTSCIAAVTGK</sequence>
<protein>
    <recommendedName>
        <fullName evidence="3">DUF4307 domain-containing protein</fullName>
    </recommendedName>
</protein>
<keyword evidence="2" id="KW-1185">Reference proteome</keyword>
<accession>A0ABV5MPS8</accession>
<proteinExistence type="predicted"/>
<comment type="caution">
    <text evidence="1">The sequence shown here is derived from an EMBL/GenBank/DDBJ whole genome shotgun (WGS) entry which is preliminary data.</text>
</comment>
<dbReference type="RefSeq" id="WP_246655932.1">
    <property type="nucleotide sequence ID" value="NZ_CP061913.1"/>
</dbReference>
<dbReference type="Proteomes" id="UP001589608">
    <property type="component" value="Unassembled WGS sequence"/>
</dbReference>
<gene>
    <name evidence="1" type="ORF">ACFFTR_47850</name>
</gene>
<reference evidence="1 2" key="1">
    <citation type="submission" date="2024-09" db="EMBL/GenBank/DDBJ databases">
        <authorList>
            <person name="Sun Q."/>
            <person name="Mori K."/>
        </authorList>
    </citation>
    <scope>NUCLEOTIDE SEQUENCE [LARGE SCALE GENOMIC DNA]</scope>
    <source>
        <strain evidence="1 2">JCM 3307</strain>
    </source>
</reference>
<evidence type="ECO:0008006" key="3">
    <source>
        <dbReference type="Google" id="ProtNLM"/>
    </source>
</evidence>
<evidence type="ECO:0000313" key="1">
    <source>
        <dbReference type="EMBL" id="MFB9450836.1"/>
    </source>
</evidence>